<comment type="caution">
    <text evidence="1">The sequence shown here is derived from an EMBL/GenBank/DDBJ whole genome shotgun (WGS) entry which is preliminary data.</text>
</comment>
<keyword evidence="2" id="KW-1185">Reference proteome</keyword>
<dbReference type="Pfam" id="PF02924">
    <property type="entry name" value="HDPD"/>
    <property type="match status" value="1"/>
</dbReference>
<dbReference type="EMBL" id="JAAAML010000003">
    <property type="protein sequence ID" value="MCO6410092.1"/>
    <property type="molecule type" value="Genomic_DNA"/>
</dbReference>
<sequence length="230" mass="23932">MLPYYSHTAPARESDLLKQEYDPQFCRENYTLKAGSGSERKVYLGTPLMLDVATANLAAAAAAVAGNTGNGTIALADPFYTTVKAVQEGRYTVRCTTGGADATSKFQVEGPDGKTVGEATGGAAFAKQVKFTISGGGTDFVAGDSFVIDVAIDQEDPTNTRVAWVPGDGAIIGLSLRNTTAPDGVAVEGLSLDRGPAILSADKIVWPDGITATDKAAGIETLKQINIIQR</sequence>
<protein>
    <submittedName>
        <fullName evidence="1">Uncharacterized protein</fullName>
    </submittedName>
</protein>
<dbReference type="Proteomes" id="UP001320715">
    <property type="component" value="Unassembled WGS sequence"/>
</dbReference>
<organism evidence="1 2">
    <name type="scientific">Hoeflea alexandrii</name>
    <dbReference type="NCBI Taxonomy" id="288436"/>
    <lineage>
        <taxon>Bacteria</taxon>
        <taxon>Pseudomonadati</taxon>
        <taxon>Pseudomonadota</taxon>
        <taxon>Alphaproteobacteria</taxon>
        <taxon>Hyphomicrobiales</taxon>
        <taxon>Rhizobiaceae</taxon>
        <taxon>Hoeflea</taxon>
    </lineage>
</organism>
<evidence type="ECO:0000313" key="2">
    <source>
        <dbReference type="Proteomes" id="UP001320715"/>
    </source>
</evidence>
<proteinExistence type="predicted"/>
<accession>A0ABT1CV74</accession>
<dbReference type="RefSeq" id="WP_252916809.1">
    <property type="nucleotide sequence ID" value="NZ_JAAAML010000003.1"/>
</dbReference>
<evidence type="ECO:0000313" key="1">
    <source>
        <dbReference type="EMBL" id="MCO6410092.1"/>
    </source>
</evidence>
<reference evidence="1 2" key="1">
    <citation type="submission" date="2020-01" db="EMBL/GenBank/DDBJ databases">
        <title>Genomes of bacteria type strains.</title>
        <authorList>
            <person name="Chen J."/>
            <person name="Zhu S."/>
            <person name="Yang J."/>
        </authorList>
    </citation>
    <scope>NUCLEOTIDE SEQUENCE [LARGE SCALE GENOMIC DNA]</scope>
    <source>
        <strain evidence="1 2">DSM 16655</strain>
    </source>
</reference>
<dbReference type="InterPro" id="IPR004195">
    <property type="entry name" value="Head_decoration_D"/>
</dbReference>
<name>A0ABT1CV74_9HYPH</name>
<gene>
    <name evidence="1" type="ORF">GTW23_18055</name>
</gene>